<keyword evidence="3" id="KW-0633">Potassium transport</keyword>
<comment type="subcellular location">
    <subcellularLocation>
        <location evidence="1">Membrane</location>
        <topology evidence="1">Multi-pass membrane protein</topology>
    </subcellularLocation>
</comment>
<evidence type="ECO:0000256" key="7">
    <source>
        <dbReference type="ARBA" id="ARBA00022958"/>
    </source>
</evidence>
<evidence type="ECO:0000256" key="8">
    <source>
        <dbReference type="ARBA" id="ARBA00022989"/>
    </source>
</evidence>
<keyword evidence="10 12" id="KW-0472">Membrane</keyword>
<evidence type="ECO:0000256" key="5">
    <source>
        <dbReference type="ARBA" id="ARBA00022826"/>
    </source>
</evidence>
<gene>
    <name evidence="14" type="ORF">ACAT0790_LOCUS38669</name>
</gene>
<dbReference type="SUPFAM" id="SSF81324">
    <property type="entry name" value="Voltage-gated potassium channels"/>
    <property type="match status" value="1"/>
</dbReference>
<feature type="transmembrane region" description="Helical" evidence="12">
    <location>
        <begin position="498"/>
        <end position="522"/>
    </location>
</feature>
<evidence type="ECO:0000259" key="13">
    <source>
        <dbReference type="Pfam" id="PF00520"/>
    </source>
</evidence>
<dbReference type="GO" id="GO:0005249">
    <property type="term" value="F:voltage-gated potassium channel activity"/>
    <property type="evidence" value="ECO:0007669"/>
    <property type="project" value="InterPro"/>
</dbReference>
<dbReference type="AlphaFoldDB" id="A0A7S1WD71"/>
<keyword evidence="6" id="KW-0851">Voltage-gated channel</keyword>
<dbReference type="InterPro" id="IPR027359">
    <property type="entry name" value="Volt_channel_dom_sf"/>
</dbReference>
<evidence type="ECO:0000256" key="1">
    <source>
        <dbReference type="ARBA" id="ARBA00004141"/>
    </source>
</evidence>
<evidence type="ECO:0000256" key="6">
    <source>
        <dbReference type="ARBA" id="ARBA00022882"/>
    </source>
</evidence>
<evidence type="ECO:0000256" key="12">
    <source>
        <dbReference type="SAM" id="Phobius"/>
    </source>
</evidence>
<dbReference type="GO" id="GO:0008076">
    <property type="term" value="C:voltage-gated potassium channel complex"/>
    <property type="evidence" value="ECO:0007669"/>
    <property type="project" value="InterPro"/>
</dbReference>
<accession>A0A7S1WD71</accession>
<keyword evidence="11" id="KW-0407">Ion channel</keyword>
<evidence type="ECO:0000256" key="9">
    <source>
        <dbReference type="ARBA" id="ARBA00023065"/>
    </source>
</evidence>
<dbReference type="PANTHER" id="PTHR11537">
    <property type="entry name" value="VOLTAGE-GATED POTASSIUM CHANNEL"/>
    <property type="match status" value="1"/>
</dbReference>
<evidence type="ECO:0000256" key="4">
    <source>
        <dbReference type="ARBA" id="ARBA00022692"/>
    </source>
</evidence>
<proteinExistence type="predicted"/>
<feature type="transmembrane region" description="Helical" evidence="12">
    <location>
        <begin position="376"/>
        <end position="396"/>
    </location>
</feature>
<keyword evidence="9" id="KW-0406">Ion transport</keyword>
<dbReference type="PRINTS" id="PR00169">
    <property type="entry name" value="KCHANNEL"/>
</dbReference>
<keyword evidence="7" id="KW-0630">Potassium</keyword>
<evidence type="ECO:0000256" key="10">
    <source>
        <dbReference type="ARBA" id="ARBA00023136"/>
    </source>
</evidence>
<reference evidence="14" key="1">
    <citation type="submission" date="2021-01" db="EMBL/GenBank/DDBJ databases">
        <authorList>
            <person name="Corre E."/>
            <person name="Pelletier E."/>
            <person name="Niang G."/>
            <person name="Scheremetjew M."/>
            <person name="Finn R."/>
            <person name="Kale V."/>
            <person name="Holt S."/>
            <person name="Cochrane G."/>
            <person name="Meng A."/>
            <person name="Brown T."/>
            <person name="Cohen L."/>
        </authorList>
    </citation>
    <scope>NUCLEOTIDE SEQUENCE</scope>
    <source>
        <strain evidence="14">OF101</strain>
    </source>
</reference>
<protein>
    <recommendedName>
        <fullName evidence="13">Ion transport domain-containing protein</fullName>
    </recommendedName>
</protein>
<sequence length="528" mass="57927">MESLNAEVKAPKGSTLEELKPWIQGLQTAKGLADLGLYEAPGVGSTLRLTTSMRDSVEQDLSTAFHAHLDPDVTLSDPTCPTTKISEALMYVGLFGLALTNGKAEDISKADFVSLGLELLSARLSSKQTGVIEKLYRQGDASGDALMTRANATRLLRETVHSGISMAEVDDLVNLCGGSAARRVDSETFAAMMARMVRKHEREWCVLQGVRDLLGARESNGVSDRLTAEMLTENGKIADLTLEQAEEMLWSANIGCDTGVGLDISMVGLALWPNEVSAHRLPPAPRSEEYRAPALSLDGFERRSLVTDIRSVPLPLSSSDLKPLWELSCTNSRKLSLDTMETHDEQVLEVGEKEIPNTCRAKLHLLLFQPESSSSAARWSVVLGMLIMVSCLTLVFEPLISPSDQKEAGTMSETEKAVWAWFEIFFTAVFTVEWLLRLAVADALGTQGIVDFLKSPMNICDIIAVLPWYTDQLLGSAQEEFRLLRIVRLMRLARLVRLGRLAAVSPVFAPIAMILVVIWGIFLKSTFT</sequence>
<feature type="domain" description="Ion transport" evidence="13">
    <location>
        <begin position="379"/>
        <end position="497"/>
    </location>
</feature>
<evidence type="ECO:0000256" key="2">
    <source>
        <dbReference type="ARBA" id="ARBA00022448"/>
    </source>
</evidence>
<dbReference type="InterPro" id="IPR028325">
    <property type="entry name" value="VG_K_chnl"/>
</dbReference>
<keyword evidence="8 12" id="KW-1133">Transmembrane helix</keyword>
<evidence type="ECO:0000256" key="3">
    <source>
        <dbReference type="ARBA" id="ARBA00022538"/>
    </source>
</evidence>
<keyword evidence="2" id="KW-0813">Transport</keyword>
<dbReference type="GO" id="GO:0001508">
    <property type="term" value="P:action potential"/>
    <property type="evidence" value="ECO:0007669"/>
    <property type="project" value="TreeGrafter"/>
</dbReference>
<feature type="transmembrane region" description="Helical" evidence="12">
    <location>
        <begin position="417"/>
        <end position="436"/>
    </location>
</feature>
<dbReference type="Pfam" id="PF00520">
    <property type="entry name" value="Ion_trans"/>
    <property type="match status" value="1"/>
</dbReference>
<evidence type="ECO:0000313" key="14">
    <source>
        <dbReference type="EMBL" id="CAD9161904.1"/>
    </source>
</evidence>
<organism evidence="14">
    <name type="scientific">Alexandrium catenella</name>
    <name type="common">Red tide dinoflagellate</name>
    <name type="synonym">Gonyaulax catenella</name>
    <dbReference type="NCBI Taxonomy" id="2925"/>
    <lineage>
        <taxon>Eukaryota</taxon>
        <taxon>Sar</taxon>
        <taxon>Alveolata</taxon>
        <taxon>Dinophyceae</taxon>
        <taxon>Gonyaulacales</taxon>
        <taxon>Pyrocystaceae</taxon>
        <taxon>Alexandrium</taxon>
    </lineage>
</organism>
<dbReference type="PANTHER" id="PTHR11537:SF254">
    <property type="entry name" value="POTASSIUM VOLTAGE-GATED CHANNEL PROTEIN SHAB"/>
    <property type="match status" value="1"/>
</dbReference>
<name>A0A7S1WD71_ALECA</name>
<dbReference type="InterPro" id="IPR005821">
    <property type="entry name" value="Ion_trans_dom"/>
</dbReference>
<dbReference type="Gene3D" id="1.20.120.350">
    <property type="entry name" value="Voltage-gated potassium channels. Chain C"/>
    <property type="match status" value="1"/>
</dbReference>
<keyword evidence="5" id="KW-0631">Potassium channel</keyword>
<evidence type="ECO:0000256" key="11">
    <source>
        <dbReference type="ARBA" id="ARBA00023303"/>
    </source>
</evidence>
<keyword evidence="4 12" id="KW-0812">Transmembrane</keyword>
<dbReference type="EMBL" id="HBGE01064569">
    <property type="protein sequence ID" value="CAD9161904.1"/>
    <property type="molecule type" value="Transcribed_RNA"/>
</dbReference>